<dbReference type="RefSeq" id="WP_111570169.1">
    <property type="nucleotide sequence ID" value="NZ_PIPK01000013.1"/>
</dbReference>
<protein>
    <recommendedName>
        <fullName evidence="5">Lipoprotein</fullName>
    </recommendedName>
</protein>
<comment type="caution">
    <text evidence="1">The sequence shown here is derived from an EMBL/GenBank/DDBJ whole genome shotgun (WGS) entry which is preliminary data.</text>
</comment>
<evidence type="ECO:0000313" key="2">
    <source>
        <dbReference type="EMBL" id="RUO20486.1"/>
    </source>
</evidence>
<dbReference type="Proteomes" id="UP000287865">
    <property type="component" value="Unassembled WGS sequence"/>
</dbReference>
<keyword evidence="4" id="KW-1185">Reference proteome</keyword>
<dbReference type="PROSITE" id="PS51257">
    <property type="entry name" value="PROKAR_LIPOPROTEIN"/>
    <property type="match status" value="1"/>
</dbReference>
<proteinExistence type="predicted"/>
<dbReference type="EMBL" id="PIPK01000013">
    <property type="protein sequence ID" value="RUO20486.1"/>
    <property type="molecule type" value="Genomic_DNA"/>
</dbReference>
<organism evidence="1 3">
    <name type="scientific">Aliidiomarina maris</name>
    <dbReference type="NCBI Taxonomy" id="531312"/>
    <lineage>
        <taxon>Bacteria</taxon>
        <taxon>Pseudomonadati</taxon>
        <taxon>Pseudomonadota</taxon>
        <taxon>Gammaproteobacteria</taxon>
        <taxon>Alteromonadales</taxon>
        <taxon>Idiomarinaceae</taxon>
        <taxon>Aliidiomarina</taxon>
    </lineage>
</organism>
<dbReference type="Proteomes" id="UP000249203">
    <property type="component" value="Unassembled WGS sequence"/>
</dbReference>
<dbReference type="EMBL" id="QLMD01000013">
    <property type="protein sequence ID" value="RAJ94913.1"/>
    <property type="molecule type" value="Genomic_DNA"/>
</dbReference>
<reference evidence="2 4" key="1">
    <citation type="journal article" date="2018" name="Front. Microbiol.">
        <title>Genome-Based Analysis Reveals the Taxonomy and Diversity of the Family Idiomarinaceae.</title>
        <authorList>
            <person name="Liu Y."/>
            <person name="Lai Q."/>
            <person name="Shao Z."/>
        </authorList>
    </citation>
    <scope>NUCLEOTIDE SEQUENCE [LARGE SCALE GENOMIC DNA]</scope>
    <source>
        <strain evidence="2 4">CF12-14</strain>
    </source>
</reference>
<gene>
    <name evidence="1" type="ORF">B0I24_11367</name>
    <name evidence="2" type="ORF">CWE07_12020</name>
</gene>
<evidence type="ECO:0000313" key="3">
    <source>
        <dbReference type="Proteomes" id="UP000249203"/>
    </source>
</evidence>
<evidence type="ECO:0000313" key="4">
    <source>
        <dbReference type="Proteomes" id="UP000287865"/>
    </source>
</evidence>
<evidence type="ECO:0000313" key="1">
    <source>
        <dbReference type="EMBL" id="RAJ94913.1"/>
    </source>
</evidence>
<dbReference type="AlphaFoldDB" id="A0A327WRZ6"/>
<dbReference type="OrthoDB" id="7911392at2"/>
<accession>A0A327WRZ6</accession>
<reference evidence="1 3" key="2">
    <citation type="submission" date="2018-06" db="EMBL/GenBank/DDBJ databases">
        <title>Genomic Encyclopedia of Type Strains, Phase III (KMG-III): the genomes of soil and plant-associated and newly described type strains.</title>
        <authorList>
            <person name="Whitman W."/>
        </authorList>
    </citation>
    <scope>NUCLEOTIDE SEQUENCE [LARGE SCALE GENOMIC DNA]</scope>
    <source>
        <strain evidence="1 3">CGMCC 1.15366</strain>
    </source>
</reference>
<evidence type="ECO:0008006" key="5">
    <source>
        <dbReference type="Google" id="ProtNLM"/>
    </source>
</evidence>
<sequence length="779" mass="87835">MLKLNRWVLSCSAILVITACSKQPEPISFEPEPNETRTYRVESDVLFSMQSGRSTSSERIRSMMLTDYHVGDTLDPLQLSIIPRFMHLDYRQGSFSSSDEPDYGSEAIREVISQGFTLELDAERQVKQFEINYDVEGDDNLRDSRQIDQLLDLFKDEFVRPGISHGLMLEQGSELTVAGNDEMPDITLRVTRITDTQAYVTMQGESDDIRAFGLLVLDKASGWVDRAVVISDIRAVEGNQNASVRAVMTMLSADWSFDINMDHLSDYESGELPAFEGFRRPNSGMDGSKVFPSTDGYIEEFDEFTFLAYEHAGVEVNDVGRIQFNDAKAYTVDGEALDLDLQLGLVGTYEYDNDKSMSMARVLPLGWHAVHEKLEQLAYIEVSAERYAYQDNIVSIAVRDHETEVTYGDARASLAPTDEEGIYALTLLQGERTHFDYSIATEAPVFFSYLAYKDGPEWLEVAEQRVLSIVEHGSYPTYYYVDLRENKPRSIELLALTAEASPSDEPVTLRFYHPDAVQQNPRAAAPQRQSLYASAEEAQMRQYTQLNMDSFEYTPRAPDELAFEPFSQARAFLTLSPEQAGLCELQQSHDDIQLQEVTNPPGLSLSPGRLNDPVILQARTEDTTREYFYSETLEITLECPTQWTWEALTWQPEEQPWLVSLSQLPGVSAEMPVRELLRRFAFLSATPDDSSGETIRALSLGIVPPNPDALPQYRHPYLSAQVADYLYEGEYLRVAGNVATIMQLVAEGDYTTVAISHEFPPLPDLDTTFEAARQAKEAE</sequence>
<name>A0A327WRZ6_9GAMM</name>